<protein>
    <recommendedName>
        <fullName evidence="2">J domain-containing protein</fullName>
    </recommendedName>
</protein>
<feature type="region of interest" description="Disordered" evidence="1">
    <location>
        <begin position="67"/>
        <end position="132"/>
    </location>
</feature>
<dbReference type="PROSITE" id="PS50076">
    <property type="entry name" value="DNAJ_2"/>
    <property type="match status" value="1"/>
</dbReference>
<gene>
    <name evidence="3" type="ORF">B0T21DRAFT_440734</name>
</gene>
<dbReference type="SMART" id="SM00271">
    <property type="entry name" value="DnaJ"/>
    <property type="match status" value="1"/>
</dbReference>
<dbReference type="AlphaFoldDB" id="A0AA40BLF3"/>
<dbReference type="CDD" id="cd06257">
    <property type="entry name" value="DnaJ"/>
    <property type="match status" value="1"/>
</dbReference>
<feature type="domain" description="J" evidence="2">
    <location>
        <begin position="12"/>
        <end position="71"/>
    </location>
</feature>
<evidence type="ECO:0000313" key="4">
    <source>
        <dbReference type="Proteomes" id="UP001172159"/>
    </source>
</evidence>
<feature type="compositionally biased region" description="Basic and acidic residues" evidence="1">
    <location>
        <begin position="222"/>
        <end position="261"/>
    </location>
</feature>
<feature type="compositionally biased region" description="Polar residues" evidence="1">
    <location>
        <begin position="76"/>
        <end position="99"/>
    </location>
</feature>
<keyword evidence="4" id="KW-1185">Reference proteome</keyword>
<dbReference type="SUPFAM" id="SSF46565">
    <property type="entry name" value="Chaperone J-domain"/>
    <property type="match status" value="1"/>
</dbReference>
<evidence type="ECO:0000313" key="3">
    <source>
        <dbReference type="EMBL" id="KAK0736407.1"/>
    </source>
</evidence>
<evidence type="ECO:0000259" key="2">
    <source>
        <dbReference type="PROSITE" id="PS50076"/>
    </source>
</evidence>
<dbReference type="Pfam" id="PF00226">
    <property type="entry name" value="DnaJ"/>
    <property type="match status" value="1"/>
</dbReference>
<proteinExistence type="predicted"/>
<name>A0AA40BLF3_9PEZI</name>
<dbReference type="Proteomes" id="UP001172159">
    <property type="component" value="Unassembled WGS sequence"/>
</dbReference>
<dbReference type="InterPro" id="IPR001623">
    <property type="entry name" value="DnaJ_domain"/>
</dbReference>
<dbReference type="Gene3D" id="1.10.287.110">
    <property type="entry name" value="DnaJ domain"/>
    <property type="match status" value="1"/>
</dbReference>
<organism evidence="3 4">
    <name type="scientific">Apiosordaria backusii</name>
    <dbReference type="NCBI Taxonomy" id="314023"/>
    <lineage>
        <taxon>Eukaryota</taxon>
        <taxon>Fungi</taxon>
        <taxon>Dikarya</taxon>
        <taxon>Ascomycota</taxon>
        <taxon>Pezizomycotina</taxon>
        <taxon>Sordariomycetes</taxon>
        <taxon>Sordariomycetidae</taxon>
        <taxon>Sordariales</taxon>
        <taxon>Lasiosphaeriaceae</taxon>
        <taxon>Apiosordaria</taxon>
    </lineage>
</organism>
<sequence length="293" mass="33320">MPRLSVPVADLRYYATLEISPSATKAEIKKSYRRLALLWHPDRQQSLSEDQSGEKFKKEEYSKLTLECNRDIKSSGPANHQGSSTGRAGQKPSQYSSQPKPEPSRRHGPRDQSKNYQSHRSRQPPSWSKKLPHWDQAKERGFQASMNNFRASMNNFRASMNNFQASVNNFQTSMNNFQAFMRTPQTPRNSVQASMRKAFDGAPSSENGGSFPAASYSSSMPKAKDKTKAKEHGHEVPDEADRTVTVTRVRDMLKVSVGRHDDKKRKRENDGVDEDETVIKRARTELWSDIQRG</sequence>
<dbReference type="PRINTS" id="PR00625">
    <property type="entry name" value="JDOMAIN"/>
</dbReference>
<dbReference type="InterPro" id="IPR036869">
    <property type="entry name" value="J_dom_sf"/>
</dbReference>
<feature type="region of interest" description="Disordered" evidence="1">
    <location>
        <begin position="199"/>
        <end position="276"/>
    </location>
</feature>
<reference evidence="3" key="1">
    <citation type="submission" date="2023-06" db="EMBL/GenBank/DDBJ databases">
        <title>Genome-scale phylogeny and comparative genomics of the fungal order Sordariales.</title>
        <authorList>
            <consortium name="Lawrence Berkeley National Laboratory"/>
            <person name="Hensen N."/>
            <person name="Bonometti L."/>
            <person name="Westerberg I."/>
            <person name="Brannstrom I.O."/>
            <person name="Guillou S."/>
            <person name="Cros-Aarteil S."/>
            <person name="Calhoun S."/>
            <person name="Haridas S."/>
            <person name="Kuo A."/>
            <person name="Mondo S."/>
            <person name="Pangilinan J."/>
            <person name="Riley R."/>
            <person name="Labutti K."/>
            <person name="Andreopoulos B."/>
            <person name="Lipzen A."/>
            <person name="Chen C."/>
            <person name="Yanf M."/>
            <person name="Daum C."/>
            <person name="Ng V."/>
            <person name="Clum A."/>
            <person name="Steindorff A."/>
            <person name="Ohm R."/>
            <person name="Martin F."/>
            <person name="Silar P."/>
            <person name="Natvig D."/>
            <person name="Lalanne C."/>
            <person name="Gautier V."/>
            <person name="Ament-Velasquez S.L."/>
            <person name="Kruys A."/>
            <person name="Hutchinson M.I."/>
            <person name="Powell A.J."/>
            <person name="Barry K."/>
            <person name="Miller A.N."/>
            <person name="Grigoriev I.V."/>
            <person name="Debuchy R."/>
            <person name="Gladieux P."/>
            <person name="Thoren M.H."/>
            <person name="Johannesson H."/>
        </authorList>
    </citation>
    <scope>NUCLEOTIDE SEQUENCE</scope>
    <source>
        <strain evidence="3">CBS 540.89</strain>
    </source>
</reference>
<feature type="compositionally biased region" description="Basic and acidic residues" evidence="1">
    <location>
        <begin position="102"/>
        <end position="113"/>
    </location>
</feature>
<comment type="caution">
    <text evidence="3">The sequence shown here is derived from an EMBL/GenBank/DDBJ whole genome shotgun (WGS) entry which is preliminary data.</text>
</comment>
<dbReference type="InterPro" id="IPR050817">
    <property type="entry name" value="DjlA_DnaK_co-chaperone"/>
</dbReference>
<accession>A0AA40BLF3</accession>
<evidence type="ECO:0000256" key="1">
    <source>
        <dbReference type="SAM" id="MobiDB-lite"/>
    </source>
</evidence>
<dbReference type="EMBL" id="JAUKTV010000006">
    <property type="protein sequence ID" value="KAK0736407.1"/>
    <property type="molecule type" value="Genomic_DNA"/>
</dbReference>
<dbReference type="PANTHER" id="PTHR24074">
    <property type="entry name" value="CO-CHAPERONE PROTEIN DJLA"/>
    <property type="match status" value="1"/>
</dbReference>